<sequence length="339" mass="38792">MAASTSQRQVFGTTELLQNILLNLDLQTLLVSAPLVARRWRDLISYSTPIQRALYFRGMPAPSYQEEDNNDNTDDDYGSWPCDRFAMNPLLQAKFDPFFYDAELVAKETGKRPRRQSCLLTSDRFKDLPLAGSEAWREAFMRPGASWRQMLVTQPPVRRLGFCESGRNMGDVTFRFSELRPASNDDEEEDDGDGLRMGELYDAVVSWLGTPHPAFTIMWNPSEYVWPKFQYEDVQDFLDSEDVQNFLGSEDEGGVPVAEPCRVIDLLIILRSTIPRCVMLRGEVRRQEECRKNEWKAKFAAYSEPCGEPPAQAAELTKWKTCGLDGCEAELEFGEVVYW</sequence>
<evidence type="ECO:0000313" key="1">
    <source>
        <dbReference type="EMBL" id="KAK8867369.1"/>
    </source>
</evidence>
<accession>A0ABR2IS00</accession>
<reference evidence="1 2" key="1">
    <citation type="journal article" date="2024" name="IMA Fungus">
        <title>Apiospora arundinis, a panoply of carbohydrate-active enzymes and secondary metabolites.</title>
        <authorList>
            <person name="Sorensen T."/>
            <person name="Petersen C."/>
            <person name="Muurmann A.T."/>
            <person name="Christiansen J.V."/>
            <person name="Brundto M.L."/>
            <person name="Overgaard C.K."/>
            <person name="Boysen A.T."/>
            <person name="Wollenberg R.D."/>
            <person name="Larsen T.O."/>
            <person name="Sorensen J.L."/>
            <person name="Nielsen K.L."/>
            <person name="Sondergaard T.E."/>
        </authorList>
    </citation>
    <scope>NUCLEOTIDE SEQUENCE [LARGE SCALE GENOMIC DNA]</scope>
    <source>
        <strain evidence="1 2">AAU 773</strain>
    </source>
</reference>
<evidence type="ECO:0000313" key="2">
    <source>
        <dbReference type="Proteomes" id="UP001390339"/>
    </source>
</evidence>
<name>A0ABR2IS00_9PEZI</name>
<dbReference type="Gene3D" id="1.20.1280.50">
    <property type="match status" value="1"/>
</dbReference>
<keyword evidence="2" id="KW-1185">Reference proteome</keyword>
<dbReference type="Proteomes" id="UP001390339">
    <property type="component" value="Unassembled WGS sequence"/>
</dbReference>
<dbReference type="EMBL" id="JAPCWZ010000004">
    <property type="protein sequence ID" value="KAK8867369.1"/>
    <property type="molecule type" value="Genomic_DNA"/>
</dbReference>
<comment type="caution">
    <text evidence="1">The sequence shown here is derived from an EMBL/GenBank/DDBJ whole genome shotgun (WGS) entry which is preliminary data.</text>
</comment>
<gene>
    <name evidence="1" type="ORF">PGQ11_005947</name>
</gene>
<proteinExistence type="predicted"/>
<organism evidence="1 2">
    <name type="scientific">Apiospora arundinis</name>
    <dbReference type="NCBI Taxonomy" id="335852"/>
    <lineage>
        <taxon>Eukaryota</taxon>
        <taxon>Fungi</taxon>
        <taxon>Dikarya</taxon>
        <taxon>Ascomycota</taxon>
        <taxon>Pezizomycotina</taxon>
        <taxon>Sordariomycetes</taxon>
        <taxon>Xylariomycetidae</taxon>
        <taxon>Amphisphaeriales</taxon>
        <taxon>Apiosporaceae</taxon>
        <taxon>Apiospora</taxon>
    </lineage>
</organism>
<dbReference type="InterPro" id="IPR036047">
    <property type="entry name" value="F-box-like_dom_sf"/>
</dbReference>
<dbReference type="SUPFAM" id="SSF81383">
    <property type="entry name" value="F-box domain"/>
    <property type="match status" value="1"/>
</dbReference>
<protein>
    <submittedName>
        <fullName evidence="1">F-box domain-containing protein</fullName>
    </submittedName>
</protein>